<evidence type="ECO:0000313" key="3">
    <source>
        <dbReference type="Proteomes" id="UP000190285"/>
    </source>
</evidence>
<keyword evidence="3" id="KW-1185">Reference proteome</keyword>
<dbReference type="EMBL" id="FUZT01000006">
    <property type="protein sequence ID" value="SKC71944.1"/>
    <property type="molecule type" value="Genomic_DNA"/>
</dbReference>
<dbReference type="InterPro" id="IPR008523">
    <property type="entry name" value="DUF805"/>
</dbReference>
<keyword evidence="1" id="KW-1133">Transmembrane helix</keyword>
<reference evidence="2 3" key="1">
    <citation type="submission" date="2017-02" db="EMBL/GenBank/DDBJ databases">
        <authorList>
            <person name="Peterson S.W."/>
        </authorList>
    </citation>
    <scope>NUCLEOTIDE SEQUENCE [LARGE SCALE GENOMIC DNA]</scope>
    <source>
        <strain evidence="2 3">M1</strain>
    </source>
</reference>
<dbReference type="Proteomes" id="UP000190285">
    <property type="component" value="Unassembled WGS sequence"/>
</dbReference>
<protein>
    <submittedName>
        <fullName evidence="2">Uncharacterized membrane protein YhaH, DUF805 family</fullName>
    </submittedName>
</protein>
<feature type="transmembrane region" description="Helical" evidence="1">
    <location>
        <begin position="42"/>
        <end position="64"/>
    </location>
</feature>
<keyword evidence="1" id="KW-0472">Membrane</keyword>
<feature type="transmembrane region" description="Helical" evidence="1">
    <location>
        <begin position="18"/>
        <end position="36"/>
    </location>
</feature>
<dbReference type="OrthoDB" id="9812349at2"/>
<evidence type="ECO:0000256" key="1">
    <source>
        <dbReference type="SAM" id="Phobius"/>
    </source>
</evidence>
<feature type="transmembrane region" description="Helical" evidence="1">
    <location>
        <begin position="76"/>
        <end position="95"/>
    </location>
</feature>
<keyword evidence="1" id="KW-0812">Transmembrane</keyword>
<dbReference type="Pfam" id="PF05656">
    <property type="entry name" value="DUF805"/>
    <property type="match status" value="1"/>
</dbReference>
<sequence length="115" mass="13126">MNIKRYFTFKGRINRAKYIWIPFLIGILAVIFQAIFISTESIGLLLVVILLSIASTVLGICLTVQRLHDIERPGTHYWLLLIPIYNIYLGLLLLFKKGTDGPNEYGENPLAVVYE</sequence>
<name>A0A1T5L7N6_9FIRM</name>
<dbReference type="GO" id="GO:0005886">
    <property type="term" value="C:plasma membrane"/>
    <property type="evidence" value="ECO:0007669"/>
    <property type="project" value="TreeGrafter"/>
</dbReference>
<proteinExistence type="predicted"/>
<accession>A0A1T5L7N6</accession>
<dbReference type="PANTHER" id="PTHR34980">
    <property type="entry name" value="INNER MEMBRANE PROTEIN-RELATED-RELATED"/>
    <property type="match status" value="1"/>
</dbReference>
<dbReference type="RefSeq" id="WP_079492045.1">
    <property type="nucleotide sequence ID" value="NZ_FUZT01000006.1"/>
</dbReference>
<organism evidence="2 3">
    <name type="scientific">Maledivibacter halophilus</name>
    <dbReference type="NCBI Taxonomy" id="36842"/>
    <lineage>
        <taxon>Bacteria</taxon>
        <taxon>Bacillati</taxon>
        <taxon>Bacillota</taxon>
        <taxon>Clostridia</taxon>
        <taxon>Peptostreptococcales</taxon>
        <taxon>Caminicellaceae</taxon>
        <taxon>Maledivibacter</taxon>
    </lineage>
</organism>
<dbReference type="STRING" id="36842.SAMN02194393_02539"/>
<gene>
    <name evidence="2" type="ORF">SAMN02194393_02539</name>
</gene>
<evidence type="ECO:0000313" key="2">
    <source>
        <dbReference type="EMBL" id="SKC71944.1"/>
    </source>
</evidence>
<dbReference type="AlphaFoldDB" id="A0A1T5L7N6"/>